<dbReference type="RefSeq" id="WP_189171867.1">
    <property type="nucleotide sequence ID" value="NZ_BMQB01000011.1"/>
</dbReference>
<evidence type="ECO:0000313" key="2">
    <source>
        <dbReference type="EMBL" id="GGK07235.1"/>
    </source>
</evidence>
<dbReference type="AlphaFoldDB" id="A0A8J3BGZ8"/>
<reference evidence="2" key="1">
    <citation type="journal article" date="2014" name="Int. J. Syst. Evol. Microbiol.">
        <title>Complete genome sequence of Corynebacterium casei LMG S-19264T (=DSM 44701T), isolated from a smear-ripened cheese.</title>
        <authorList>
            <consortium name="US DOE Joint Genome Institute (JGI-PGF)"/>
            <person name="Walter F."/>
            <person name="Albersmeier A."/>
            <person name="Kalinowski J."/>
            <person name="Ruckert C."/>
        </authorList>
    </citation>
    <scope>NUCLEOTIDE SEQUENCE</scope>
    <source>
        <strain evidence="2">JCM 3090</strain>
    </source>
</reference>
<feature type="region of interest" description="Disordered" evidence="1">
    <location>
        <begin position="598"/>
        <end position="629"/>
    </location>
</feature>
<organism evidence="2 3">
    <name type="scientific">Pilimelia anulata</name>
    <dbReference type="NCBI Taxonomy" id="53371"/>
    <lineage>
        <taxon>Bacteria</taxon>
        <taxon>Bacillati</taxon>
        <taxon>Actinomycetota</taxon>
        <taxon>Actinomycetes</taxon>
        <taxon>Micromonosporales</taxon>
        <taxon>Micromonosporaceae</taxon>
        <taxon>Pilimelia</taxon>
    </lineage>
</organism>
<sequence>MDVIRVQYADMVGMGFSRYEPPDEPKVGRAFWDTAHRLLRAEVVQPPASLRSTLGHPIWSLRIVDVDGLGDFWCFAEQGRSGSFGMAGTCRFSFVSTDWHPAEVWAAGARSAAADHPDAPDGPADLADTLPRVLAALAAGANRVPLPGTPAAAATVLAAVLRGVPGALAADRIWSTCPLQLPEPRDHPLVAARWPAEFRQSGSSLGRQLDDLLDRPLPERVADVLPDQRHRDALTWLARHAERGAPDHPDRPCELVRRSAAAGLPELLDVIALEVQPLHWTDVPRALDSAGGKRRLADEPGLVADWARQEPAAALDRYGRERDVQLRAELAMGVVEAQAHTGRNVAGLPLAGTPARTSKKLAALLVAEYPEDDRAAVIARFTVPGGVLADPGTLATLHDWLRHDTHLDPHRHPALFPIRPAVITGGIGPDGNLSPTASAELGRADAPVRDLVGLLPGVGHLAADAAAALTAAVLRLDPADDDEALRDLAAVLAEAAGAADTHGAQGWLAGVLAGLGRRGIGQRETRQFLYGALATFHGHRLDALTDPQLIAVYRQLGAGPDAPAAARALLATADALPTVVPYDRHEEQYDERFSATDRAGLDGLDSTPFHDHPDAGDPQPGRRLPRPRLATGTWPRWVTAAAVAGALGVGGLAGAALTAGTAAPRTAAPAGRTPPPTTPPRTAPPATRPEEFVLPAGADAANQLLDRLRRLGDPRVQAALLLWTTADDDPTPLDQEPPAVARLRGVLEDRRTTVVAHPTAAEGQAATTIRVILLLPTA</sequence>
<dbReference type="Proteomes" id="UP000649739">
    <property type="component" value="Unassembled WGS sequence"/>
</dbReference>
<protein>
    <submittedName>
        <fullName evidence="2">Uncharacterized protein</fullName>
    </submittedName>
</protein>
<feature type="compositionally biased region" description="Pro residues" evidence="1">
    <location>
        <begin position="672"/>
        <end position="687"/>
    </location>
</feature>
<proteinExistence type="predicted"/>
<keyword evidence="3" id="KW-1185">Reference proteome</keyword>
<evidence type="ECO:0000256" key="1">
    <source>
        <dbReference type="SAM" id="MobiDB-lite"/>
    </source>
</evidence>
<reference evidence="2" key="2">
    <citation type="submission" date="2020-09" db="EMBL/GenBank/DDBJ databases">
        <authorList>
            <person name="Sun Q."/>
            <person name="Ohkuma M."/>
        </authorList>
    </citation>
    <scope>NUCLEOTIDE SEQUENCE</scope>
    <source>
        <strain evidence="2">JCM 3090</strain>
    </source>
</reference>
<feature type="region of interest" description="Disordered" evidence="1">
    <location>
        <begin position="663"/>
        <end position="689"/>
    </location>
</feature>
<accession>A0A8J3BGZ8</accession>
<comment type="caution">
    <text evidence="2">The sequence shown here is derived from an EMBL/GenBank/DDBJ whole genome shotgun (WGS) entry which is preliminary data.</text>
</comment>
<name>A0A8J3BGZ8_9ACTN</name>
<gene>
    <name evidence="2" type="ORF">GCM10010123_41360</name>
</gene>
<evidence type="ECO:0000313" key="3">
    <source>
        <dbReference type="Proteomes" id="UP000649739"/>
    </source>
</evidence>
<dbReference type="EMBL" id="BMQB01000011">
    <property type="protein sequence ID" value="GGK07235.1"/>
    <property type="molecule type" value="Genomic_DNA"/>
</dbReference>